<reference evidence="10 11" key="1">
    <citation type="submission" date="2010-08" db="EMBL/GenBank/DDBJ databases">
        <authorList>
            <person name="Weinstock G."/>
            <person name="Sodergren E."/>
            <person name="Clifton S."/>
            <person name="Fulton L."/>
            <person name="Fulton B."/>
            <person name="Courtney L."/>
            <person name="Fronick C."/>
            <person name="Harrison M."/>
            <person name="Strong C."/>
            <person name="Farmer C."/>
            <person name="Delahaunty K."/>
            <person name="Markovic C."/>
            <person name="Hall O."/>
            <person name="Minx P."/>
            <person name="Tomlinson C."/>
            <person name="Mitreva M."/>
            <person name="Hou S."/>
            <person name="Chen J."/>
            <person name="Wollam A."/>
            <person name="Pepin K.H."/>
            <person name="Johnson M."/>
            <person name="Bhonagiri V."/>
            <person name="Zhang X."/>
            <person name="Suruliraj S."/>
            <person name="Warren W."/>
            <person name="Chinwalla A."/>
            <person name="Mardis E.R."/>
            <person name="Wilson R.K."/>
        </authorList>
    </citation>
    <scope>NUCLEOTIDE SEQUENCE [LARGE SCALE GENOMIC DNA]</scope>
    <source>
        <strain evidence="10 11">F0204</strain>
    </source>
</reference>
<evidence type="ECO:0000256" key="2">
    <source>
        <dbReference type="ARBA" id="ARBA00022448"/>
    </source>
</evidence>
<accession>E7MN17</accession>
<dbReference type="GeneID" id="89618836"/>
<keyword evidence="11" id="KW-1185">Reference proteome</keyword>
<dbReference type="Pfam" id="PF00584">
    <property type="entry name" value="SecE"/>
    <property type="match status" value="1"/>
</dbReference>
<dbReference type="eggNOG" id="COG0690">
    <property type="taxonomic scope" value="Bacteria"/>
</dbReference>
<proteinExistence type="predicted"/>
<keyword evidence="7 9" id="KW-0472">Membrane</keyword>
<dbReference type="Gene3D" id="1.20.5.1030">
    <property type="entry name" value="Preprotein translocase secy subunit"/>
    <property type="match status" value="1"/>
</dbReference>
<dbReference type="InterPro" id="IPR038379">
    <property type="entry name" value="SecE_sf"/>
</dbReference>
<dbReference type="EMBL" id="AECQ01000019">
    <property type="protein sequence ID" value="EFW24527.1"/>
    <property type="molecule type" value="Genomic_DNA"/>
</dbReference>
<feature type="transmembrane region" description="Helical" evidence="9">
    <location>
        <begin position="69"/>
        <end position="91"/>
    </location>
</feature>
<dbReference type="Proteomes" id="UP000004097">
    <property type="component" value="Unassembled WGS sequence"/>
</dbReference>
<evidence type="ECO:0000256" key="5">
    <source>
        <dbReference type="ARBA" id="ARBA00022989"/>
    </source>
</evidence>
<feature type="region of interest" description="Disordered" evidence="8">
    <location>
        <begin position="1"/>
        <end position="31"/>
    </location>
</feature>
<dbReference type="InterPro" id="IPR005807">
    <property type="entry name" value="SecE_bac"/>
</dbReference>
<dbReference type="GO" id="GO:0009306">
    <property type="term" value="P:protein secretion"/>
    <property type="evidence" value="ECO:0007669"/>
    <property type="project" value="InterPro"/>
</dbReference>
<protein>
    <submittedName>
        <fullName evidence="10">Preprotein translocase, SecE subunit</fullName>
    </submittedName>
</protein>
<evidence type="ECO:0000256" key="4">
    <source>
        <dbReference type="ARBA" id="ARBA00022927"/>
    </source>
</evidence>
<keyword evidence="4" id="KW-0653">Protein transport</keyword>
<evidence type="ECO:0000256" key="3">
    <source>
        <dbReference type="ARBA" id="ARBA00022692"/>
    </source>
</evidence>
<dbReference type="NCBIfam" id="TIGR00964">
    <property type="entry name" value="secE_bact"/>
    <property type="match status" value="1"/>
</dbReference>
<organism evidence="10 11">
    <name type="scientific">Solobacterium moorei F0204</name>
    <dbReference type="NCBI Taxonomy" id="706433"/>
    <lineage>
        <taxon>Bacteria</taxon>
        <taxon>Bacillati</taxon>
        <taxon>Bacillota</taxon>
        <taxon>Erysipelotrichia</taxon>
        <taxon>Erysipelotrichales</taxon>
        <taxon>Erysipelotrichaceae</taxon>
        <taxon>Solobacterium</taxon>
    </lineage>
</organism>
<dbReference type="RefSeq" id="WP_006525770.1">
    <property type="nucleotide sequence ID" value="NZ_GL637659.1"/>
</dbReference>
<dbReference type="GO" id="GO:0006605">
    <property type="term" value="P:protein targeting"/>
    <property type="evidence" value="ECO:0007669"/>
    <property type="project" value="InterPro"/>
</dbReference>
<dbReference type="GO" id="GO:0006886">
    <property type="term" value="P:intracellular protein transport"/>
    <property type="evidence" value="ECO:0007669"/>
    <property type="project" value="InterPro"/>
</dbReference>
<evidence type="ECO:0000256" key="6">
    <source>
        <dbReference type="ARBA" id="ARBA00023010"/>
    </source>
</evidence>
<evidence type="ECO:0000313" key="10">
    <source>
        <dbReference type="EMBL" id="EFW24527.1"/>
    </source>
</evidence>
<keyword evidence="6" id="KW-0811">Translocation</keyword>
<evidence type="ECO:0000256" key="8">
    <source>
        <dbReference type="SAM" id="MobiDB-lite"/>
    </source>
</evidence>
<dbReference type="GO" id="GO:0016020">
    <property type="term" value="C:membrane"/>
    <property type="evidence" value="ECO:0007669"/>
    <property type="project" value="UniProtKB-SubCell"/>
</dbReference>
<evidence type="ECO:0000256" key="1">
    <source>
        <dbReference type="ARBA" id="ARBA00004370"/>
    </source>
</evidence>
<sequence length="98" mass="11136">MSEEMKDKKVAKSEKQQAKEAKKLAKKNKPAKDHWFTISGITKEAKRVRWPHWTNQGSEEGTLQNTGEVLVFTIFFALFFVLCDLGVAYLMKVFGIGA</sequence>
<feature type="compositionally biased region" description="Basic and acidic residues" evidence="8">
    <location>
        <begin position="1"/>
        <end position="23"/>
    </location>
</feature>
<dbReference type="HOGENOM" id="CLU_113663_8_2_9"/>
<name>E7MN17_9FIRM</name>
<dbReference type="STRING" id="706433.HMPREF9430_00935"/>
<dbReference type="InterPro" id="IPR001901">
    <property type="entry name" value="Translocase_SecE/Sec61-g"/>
</dbReference>
<comment type="caution">
    <text evidence="10">The sequence shown here is derived from an EMBL/GenBank/DDBJ whole genome shotgun (WGS) entry which is preliminary data.</text>
</comment>
<comment type="subcellular location">
    <subcellularLocation>
        <location evidence="1">Membrane</location>
    </subcellularLocation>
</comment>
<dbReference type="GO" id="GO:0008320">
    <property type="term" value="F:protein transmembrane transporter activity"/>
    <property type="evidence" value="ECO:0007669"/>
    <property type="project" value="InterPro"/>
</dbReference>
<keyword evidence="2" id="KW-0813">Transport</keyword>
<evidence type="ECO:0000256" key="7">
    <source>
        <dbReference type="ARBA" id="ARBA00023136"/>
    </source>
</evidence>
<dbReference type="AlphaFoldDB" id="E7MN17"/>
<keyword evidence="3 9" id="KW-0812">Transmembrane</keyword>
<evidence type="ECO:0000256" key="9">
    <source>
        <dbReference type="SAM" id="Phobius"/>
    </source>
</evidence>
<gene>
    <name evidence="10" type="primary">secE</name>
    <name evidence="10" type="ORF">HMPREF9430_00935</name>
</gene>
<evidence type="ECO:0000313" key="11">
    <source>
        <dbReference type="Proteomes" id="UP000004097"/>
    </source>
</evidence>
<keyword evidence="5 9" id="KW-1133">Transmembrane helix</keyword>